<evidence type="ECO:0000313" key="3">
    <source>
        <dbReference type="EMBL" id="GMH78283.1"/>
    </source>
</evidence>
<name>A0A9W7EIP1_9STRA</name>
<dbReference type="SUPFAM" id="SSF55961">
    <property type="entry name" value="Bet v1-like"/>
    <property type="match status" value="1"/>
</dbReference>
<accession>A0A9W7EIP1</accession>
<keyword evidence="2" id="KW-0812">Transmembrane</keyword>
<feature type="transmembrane region" description="Helical" evidence="2">
    <location>
        <begin position="553"/>
        <end position="582"/>
    </location>
</feature>
<evidence type="ECO:0000256" key="1">
    <source>
        <dbReference type="SAM" id="MobiDB-lite"/>
    </source>
</evidence>
<dbReference type="Gene3D" id="3.30.530.20">
    <property type="match status" value="1"/>
</dbReference>
<dbReference type="Proteomes" id="UP001162640">
    <property type="component" value="Unassembled WGS sequence"/>
</dbReference>
<reference evidence="4" key="1">
    <citation type="journal article" date="2023" name="Commun. Biol.">
        <title>Genome analysis of Parmales, the sister group of diatoms, reveals the evolutionary specialization of diatoms from phago-mixotrophs to photoautotrophs.</title>
        <authorList>
            <person name="Ban H."/>
            <person name="Sato S."/>
            <person name="Yoshikawa S."/>
            <person name="Yamada K."/>
            <person name="Nakamura Y."/>
            <person name="Ichinomiya M."/>
            <person name="Sato N."/>
            <person name="Blanc-Mathieu R."/>
            <person name="Endo H."/>
            <person name="Kuwata A."/>
            <person name="Ogata H."/>
        </authorList>
    </citation>
    <scope>NUCLEOTIDE SEQUENCE [LARGE SCALE GENOMIC DNA]</scope>
</reference>
<feature type="transmembrane region" description="Helical" evidence="2">
    <location>
        <begin position="510"/>
        <end position="532"/>
    </location>
</feature>
<comment type="caution">
    <text evidence="3">The sequence shown here is derived from an EMBL/GenBank/DDBJ whole genome shotgun (WGS) entry which is preliminary data.</text>
</comment>
<feature type="region of interest" description="Disordered" evidence="1">
    <location>
        <begin position="655"/>
        <end position="680"/>
    </location>
</feature>
<keyword evidence="2" id="KW-0472">Membrane</keyword>
<dbReference type="InterPro" id="IPR023393">
    <property type="entry name" value="START-like_dom_sf"/>
</dbReference>
<sequence length="680" mass="77389">MSEIQTPVPYNPCHYSPPPMSNIMGDNTPDKLLYSLAEVASHSPPVIEMFLKECKSIGDDREHTRNKMADFLCFVELKVLEAGSPERGKVDPVISVNTDGTKLSLARMNSSSNISSVGRIRERPSRLTLMGGMKIVPVQDEKSMAASCLNTSDAVAFIEDFNADLEFENEKVIQMDNIIKTYTSEENAITTSGLALMNGIKMKGAIPFKEYRTSFSTTKYLRGFFNSKLGDIYCKTMYTISEVSEEDKKVRKYLEIPNSHSAIYKQEYKFPSPLSDREVINHIVWKRLWETSILVAYHPLTSHEKVEDKDGNSVIRGSQNVVYRVTQSDEGNVRVDWGMHINFGGRLTKPIVTGVIIPGFKRVVSHTQVYFANSIELVFLMKKDGKLLGEVFVNQVKAARARQGWKKHGELGKVEVDEFLNMSVAMRELLVRHSWLRAMLFEMSLNRVKASRTVRTTLSEMRDHDAINLAKGLSTIILSNTEASAAVDHWIAQNAALEEFEKDKERHLDAVISILVSAATIAFTSSTINYDWDTSPAKRLKDKLFYGYAPDKALSRAACFCSMMALSFAHVLLLTFSCALLAAMNQTWLFYFLGFDMALFFLYKIARRDFFYWLNFRGVRPTWFTDNWVEHVPNNFVQYDRRVKYRKTRGRVEDVGKRRGSSVGAKELLEGGREEEEEER</sequence>
<proteinExistence type="predicted"/>
<protein>
    <submittedName>
        <fullName evidence="3">Uncharacterized protein</fullName>
    </submittedName>
</protein>
<feature type="transmembrane region" description="Helical" evidence="2">
    <location>
        <begin position="588"/>
        <end position="606"/>
    </location>
</feature>
<evidence type="ECO:0000313" key="4">
    <source>
        <dbReference type="Proteomes" id="UP001162640"/>
    </source>
</evidence>
<keyword evidence="2" id="KW-1133">Transmembrane helix</keyword>
<gene>
    <name evidence="3" type="ORF">TL16_g07741</name>
</gene>
<organism evidence="3 4">
    <name type="scientific">Triparma laevis f. inornata</name>
    <dbReference type="NCBI Taxonomy" id="1714386"/>
    <lineage>
        <taxon>Eukaryota</taxon>
        <taxon>Sar</taxon>
        <taxon>Stramenopiles</taxon>
        <taxon>Ochrophyta</taxon>
        <taxon>Bolidophyceae</taxon>
        <taxon>Parmales</taxon>
        <taxon>Triparmaceae</taxon>
        <taxon>Triparma</taxon>
    </lineage>
</organism>
<evidence type="ECO:0000256" key="2">
    <source>
        <dbReference type="SAM" id="Phobius"/>
    </source>
</evidence>
<dbReference type="EMBL" id="BLQM01000247">
    <property type="protein sequence ID" value="GMH78283.1"/>
    <property type="molecule type" value="Genomic_DNA"/>
</dbReference>
<dbReference type="AlphaFoldDB" id="A0A9W7EIP1"/>